<organism evidence="4 5">
    <name type="scientific">Aspergillus tanneri</name>
    <dbReference type="NCBI Taxonomy" id="1220188"/>
    <lineage>
        <taxon>Eukaryota</taxon>
        <taxon>Fungi</taxon>
        <taxon>Dikarya</taxon>
        <taxon>Ascomycota</taxon>
        <taxon>Pezizomycotina</taxon>
        <taxon>Eurotiomycetes</taxon>
        <taxon>Eurotiomycetidae</taxon>
        <taxon>Eurotiales</taxon>
        <taxon>Aspergillaceae</taxon>
        <taxon>Aspergillus</taxon>
        <taxon>Aspergillus subgen. Circumdati</taxon>
    </lineage>
</organism>
<dbReference type="Proteomes" id="UP000308092">
    <property type="component" value="Unassembled WGS sequence"/>
</dbReference>
<dbReference type="VEuPathDB" id="FungiDB:EYZ11_004468"/>
<gene>
    <name evidence="4" type="ORF">EYZ11_004468</name>
</gene>
<dbReference type="InterPro" id="IPR050300">
    <property type="entry name" value="GDXG_lipolytic_enzyme"/>
</dbReference>
<dbReference type="InterPro" id="IPR013094">
    <property type="entry name" value="AB_hydrolase_3"/>
</dbReference>
<name>A0A4S3JMT0_9EURO</name>
<dbReference type="STRING" id="1220188.A0A4S3JMT0"/>
<accession>A0A4S3JMT0</accession>
<dbReference type="InterPro" id="IPR029058">
    <property type="entry name" value="AB_hydrolase_fold"/>
</dbReference>
<dbReference type="Gene3D" id="3.40.50.1820">
    <property type="entry name" value="alpha/beta hydrolase"/>
    <property type="match status" value="1"/>
</dbReference>
<dbReference type="GO" id="GO:0006508">
    <property type="term" value="P:proteolysis"/>
    <property type="evidence" value="ECO:0007669"/>
    <property type="project" value="InterPro"/>
</dbReference>
<evidence type="ECO:0000313" key="4">
    <source>
        <dbReference type="EMBL" id="THC96047.1"/>
    </source>
</evidence>
<sequence length="285" mass="31988">MLLNAGFLPVSIDYRLCPEVTLPEGPMRDVCDALAWARDVLPDLRLQRSDVRVDREHIVAVGWSTGGHLALTLGFTAPPRGIRPPDAILAFYCPLDYEDPFWGEPNFPFGKGAVLQNELVQYDLLEGVCDKAITAYNPPRTKRALGGWMAPSDPRSRIALHMNWKGHTLPILLNGLSPRHDAQSSVDLPEPTREQIQSVSPLAQIRHGAYTTPTFIIHGTKDDLIPWQQAVRTFEALRQRDVTADLRILNRAVHLFDLYPSYADDPQAANAIQDGYEFLRRHVGR</sequence>
<keyword evidence="1" id="KW-0378">Hydrolase</keyword>
<dbReference type="AlphaFoldDB" id="A0A4S3JMT0"/>
<reference evidence="4 5" key="1">
    <citation type="submission" date="2019-03" db="EMBL/GenBank/DDBJ databases">
        <title>The genome sequence of a newly discovered highly antifungal drug resistant Aspergillus species, Aspergillus tanneri NIH 1004.</title>
        <authorList>
            <person name="Mounaud S."/>
            <person name="Singh I."/>
            <person name="Joardar V."/>
            <person name="Pakala S."/>
            <person name="Pakala S."/>
            <person name="Venepally P."/>
            <person name="Hoover J."/>
            <person name="Nierman W."/>
            <person name="Chung J."/>
            <person name="Losada L."/>
        </authorList>
    </citation>
    <scope>NUCLEOTIDE SEQUENCE [LARGE SCALE GENOMIC DNA]</scope>
    <source>
        <strain evidence="4 5">NIH1004</strain>
    </source>
</reference>
<dbReference type="GO" id="GO:0008236">
    <property type="term" value="F:serine-type peptidase activity"/>
    <property type="evidence" value="ECO:0007669"/>
    <property type="project" value="InterPro"/>
</dbReference>
<feature type="domain" description="Peptidase S9 prolyl oligopeptidase catalytic" evidence="2">
    <location>
        <begin position="192"/>
        <end position="284"/>
    </location>
</feature>
<dbReference type="Pfam" id="PF07859">
    <property type="entry name" value="Abhydrolase_3"/>
    <property type="match status" value="1"/>
</dbReference>
<evidence type="ECO:0000313" key="5">
    <source>
        <dbReference type="Proteomes" id="UP000308092"/>
    </source>
</evidence>
<dbReference type="SUPFAM" id="SSF53474">
    <property type="entry name" value="alpha/beta-Hydrolases"/>
    <property type="match status" value="1"/>
</dbReference>
<comment type="caution">
    <text evidence="4">The sequence shown here is derived from an EMBL/GenBank/DDBJ whole genome shotgun (WGS) entry which is preliminary data.</text>
</comment>
<evidence type="ECO:0000259" key="3">
    <source>
        <dbReference type="Pfam" id="PF07859"/>
    </source>
</evidence>
<evidence type="ECO:0000259" key="2">
    <source>
        <dbReference type="Pfam" id="PF00326"/>
    </source>
</evidence>
<dbReference type="InterPro" id="IPR001375">
    <property type="entry name" value="Peptidase_S9_cat"/>
</dbReference>
<dbReference type="Pfam" id="PF00326">
    <property type="entry name" value="Peptidase_S9"/>
    <property type="match status" value="1"/>
</dbReference>
<evidence type="ECO:0000256" key="1">
    <source>
        <dbReference type="ARBA" id="ARBA00022801"/>
    </source>
</evidence>
<dbReference type="PANTHER" id="PTHR48081">
    <property type="entry name" value="AB HYDROLASE SUPERFAMILY PROTEIN C4A8.06C"/>
    <property type="match status" value="1"/>
</dbReference>
<proteinExistence type="predicted"/>
<keyword evidence="5" id="KW-1185">Reference proteome</keyword>
<feature type="domain" description="Alpha/beta hydrolase fold-3" evidence="3">
    <location>
        <begin position="8"/>
        <end position="97"/>
    </location>
</feature>
<dbReference type="EMBL" id="SOSA01000130">
    <property type="protein sequence ID" value="THC96047.1"/>
    <property type="molecule type" value="Genomic_DNA"/>
</dbReference>
<evidence type="ECO:0008006" key="6">
    <source>
        <dbReference type="Google" id="ProtNLM"/>
    </source>
</evidence>
<protein>
    <recommendedName>
        <fullName evidence="6">Alpha/beta hydrolase fold-3 domain-containing protein</fullName>
    </recommendedName>
</protein>